<dbReference type="EMBL" id="AP026802">
    <property type="protein sequence ID" value="BDR59707.1"/>
    <property type="molecule type" value="Genomic_DNA"/>
</dbReference>
<feature type="domain" description="Integrase catalytic" evidence="2">
    <location>
        <begin position="1"/>
        <end position="180"/>
    </location>
</feature>
<dbReference type="AlphaFoldDB" id="A0AAU9D0A6"/>
<feature type="compositionally biased region" description="Basic and acidic residues" evidence="1">
    <location>
        <begin position="355"/>
        <end position="374"/>
    </location>
</feature>
<evidence type="ECO:0000256" key="1">
    <source>
        <dbReference type="SAM" id="MobiDB-lite"/>
    </source>
</evidence>
<dbReference type="InterPro" id="IPR012337">
    <property type="entry name" value="RNaseH-like_sf"/>
</dbReference>
<accession>A0AAU9D0A6</accession>
<proteinExistence type="predicted"/>
<dbReference type="PANTHER" id="PTHR35004">
    <property type="entry name" value="TRANSPOSASE RV3428C-RELATED"/>
    <property type="match status" value="1"/>
</dbReference>
<sequence>MEVDWAGSTLKIIDSDSGELIPTYLFVATLPCSSYSYCEAFLSMKEESWLTAHLHAYEFFGGVTQYLISDNLKTGVKKYRQGEAVLNDAYRDLAEYCNTIAMPAKVRKPKDKPSVEKTVGILSTWVIAALRNQQFFTLEELNKAVRQKLSEFNERPFSKKHKAGNRLTAFKKEEQFALKPLPAEPYKMTSWKKASVQRDYHVNVESQFYSVPYEYISNQVQIKLTKDLVEIFYQGNRIASHKRLKGKYGQFSTNHDHLPANHQLYLDHTIETATKWAEGVGINTLKVMRYLLKSAPSEKQGLKAAFRFKGLARNYAPVEIEAACIKVNKIANAPSISAIERVLKNKQQLAVTKAPEQESHGFSRGAEYFERKNK</sequence>
<dbReference type="InterPro" id="IPR054353">
    <property type="entry name" value="IstA-like_C"/>
</dbReference>
<organism evidence="3 4">
    <name type="scientific">Xylocopilactobacillus apicola</name>
    <dbReference type="NCBI Taxonomy" id="2932184"/>
    <lineage>
        <taxon>Bacteria</taxon>
        <taxon>Bacillati</taxon>
        <taxon>Bacillota</taxon>
        <taxon>Bacilli</taxon>
        <taxon>Lactobacillales</taxon>
        <taxon>Lactobacillaceae</taxon>
        <taxon>Xylocopilactobacillus</taxon>
    </lineage>
</organism>
<dbReference type="SUPFAM" id="SSF53098">
    <property type="entry name" value="Ribonuclease H-like"/>
    <property type="match status" value="1"/>
</dbReference>
<dbReference type="Proteomes" id="UP001321861">
    <property type="component" value="Chromosome"/>
</dbReference>
<evidence type="ECO:0000259" key="2">
    <source>
        <dbReference type="PROSITE" id="PS50994"/>
    </source>
</evidence>
<gene>
    <name evidence="3" type="ORF">XA3_21480</name>
</gene>
<dbReference type="PANTHER" id="PTHR35004:SF8">
    <property type="entry name" value="TRANSPOSASE RV3428C-RELATED"/>
    <property type="match status" value="1"/>
</dbReference>
<dbReference type="InterPro" id="IPR001584">
    <property type="entry name" value="Integrase_cat-core"/>
</dbReference>
<reference evidence="3 4" key="1">
    <citation type="journal article" date="2023" name="Microbiol. Spectr.">
        <title>Symbiosis of Carpenter Bees with Uncharacterized Lactic Acid Bacteria Showing NAD Auxotrophy.</title>
        <authorList>
            <person name="Kawasaki S."/>
            <person name="Ozawa K."/>
            <person name="Mori T."/>
            <person name="Yamamoto A."/>
            <person name="Ito M."/>
            <person name="Ohkuma M."/>
            <person name="Sakamoto M."/>
            <person name="Matsutani M."/>
        </authorList>
    </citation>
    <scope>NUCLEOTIDE SEQUENCE [LARGE SCALE GENOMIC DNA]</scope>
    <source>
        <strain evidence="3 4">XA3</strain>
    </source>
</reference>
<name>A0AAU9D0A6_9LACO</name>
<dbReference type="KEGG" id="xap:XA3_21480"/>
<evidence type="ECO:0000313" key="3">
    <source>
        <dbReference type="EMBL" id="BDR59707.1"/>
    </source>
</evidence>
<dbReference type="GO" id="GO:0015074">
    <property type="term" value="P:DNA integration"/>
    <property type="evidence" value="ECO:0007669"/>
    <property type="project" value="InterPro"/>
</dbReference>
<dbReference type="Pfam" id="PF22483">
    <property type="entry name" value="Mu-transpos_C_2"/>
    <property type="match status" value="1"/>
</dbReference>
<feature type="region of interest" description="Disordered" evidence="1">
    <location>
        <begin position="354"/>
        <end position="374"/>
    </location>
</feature>
<dbReference type="PROSITE" id="PS50994">
    <property type="entry name" value="INTEGRASE"/>
    <property type="match status" value="1"/>
</dbReference>
<protein>
    <recommendedName>
        <fullName evidence="2">Integrase catalytic domain-containing protein</fullName>
    </recommendedName>
</protein>
<keyword evidence="4" id="KW-1185">Reference proteome</keyword>
<evidence type="ECO:0000313" key="4">
    <source>
        <dbReference type="Proteomes" id="UP001321861"/>
    </source>
</evidence>